<name>A0AA46TGH4_9ACTN</name>
<proteinExistence type="predicted"/>
<keyword evidence="3" id="KW-1185">Reference proteome</keyword>
<dbReference type="SUPFAM" id="SSF53137">
    <property type="entry name" value="Translational machinery components"/>
    <property type="match status" value="1"/>
</dbReference>
<accession>A0AA46TGH4</accession>
<evidence type="ECO:0000313" key="2">
    <source>
        <dbReference type="EMBL" id="UYM04927.1"/>
    </source>
</evidence>
<evidence type="ECO:0000313" key="3">
    <source>
        <dbReference type="Proteomes" id="UP001164390"/>
    </source>
</evidence>
<evidence type="ECO:0000259" key="1">
    <source>
        <dbReference type="Pfam" id="PF18859"/>
    </source>
</evidence>
<dbReference type="InterPro" id="IPR040783">
    <property type="entry name" value="VLRF1"/>
</dbReference>
<dbReference type="NCBIfam" id="NF041024">
    <property type="entry name" value="acVLRF1_NCBI"/>
    <property type="match status" value="1"/>
</dbReference>
<dbReference type="Proteomes" id="UP001164390">
    <property type="component" value="Chromosome"/>
</dbReference>
<protein>
    <recommendedName>
        <fullName evidence="1">Actinobacteria/chloroflexi VLRF1 release factor domain-containing protein</fullName>
    </recommendedName>
</protein>
<dbReference type="Pfam" id="PF18859">
    <property type="entry name" value="acVLRF1"/>
    <property type="match status" value="1"/>
</dbReference>
<dbReference type="Gene3D" id="3.30.420.60">
    <property type="entry name" value="eRF1 domain 2"/>
    <property type="match status" value="1"/>
</dbReference>
<reference evidence="2" key="1">
    <citation type="submission" date="2022-01" db="EMBL/GenBank/DDBJ databases">
        <title>Nocardioidaceae gen. sp. A5X3R13.</title>
        <authorList>
            <person name="Lopez Marin M.A."/>
            <person name="Uhlik O."/>
        </authorList>
    </citation>
    <scope>NUCLEOTIDE SEQUENCE</scope>
    <source>
        <strain evidence="2">A5X3R13</strain>
    </source>
</reference>
<dbReference type="AlphaFoldDB" id="A0AA46TGH4"/>
<dbReference type="InterPro" id="IPR042226">
    <property type="entry name" value="eFR1_2_sf"/>
</dbReference>
<feature type="domain" description="Actinobacteria/chloroflexi VLRF1 release factor" evidence="1">
    <location>
        <begin position="58"/>
        <end position="184"/>
    </location>
</feature>
<dbReference type="EMBL" id="CP094970">
    <property type="protein sequence ID" value="UYM04927.1"/>
    <property type="molecule type" value="Genomic_DNA"/>
</dbReference>
<dbReference type="KEGG" id="sgrg:L0C25_20765"/>
<organism evidence="2 3">
    <name type="scientific">Solicola gregarius</name>
    <dbReference type="NCBI Taxonomy" id="2908642"/>
    <lineage>
        <taxon>Bacteria</taxon>
        <taxon>Bacillati</taxon>
        <taxon>Actinomycetota</taxon>
        <taxon>Actinomycetes</taxon>
        <taxon>Propionibacteriales</taxon>
        <taxon>Nocardioidaceae</taxon>
        <taxon>Solicola</taxon>
    </lineage>
</organism>
<dbReference type="RefSeq" id="WP_271633690.1">
    <property type="nucleotide sequence ID" value="NZ_CP094970.1"/>
</dbReference>
<gene>
    <name evidence="2" type="ORF">L0C25_20765</name>
</gene>
<sequence length="190" mass="20447">MDSPHRTVLVAYERLDGWCERFGARHGGYVRERFGTRVRLTATDGAEAEFGDGPPPERFGLVLVRRGGYAVGLVEHGVLAASKCGTRYVQGRTKAGGWSQQRYARRRSNQADGLAGAAGDAIRRVLGDAGALTAYGGGDHRLVDASLDASRAGRVTLAERWLDVPDPRHAVLVRAVDQARSVPIELNALA</sequence>